<feature type="region of interest" description="Disordered" evidence="1">
    <location>
        <begin position="109"/>
        <end position="132"/>
    </location>
</feature>
<proteinExistence type="predicted"/>
<keyword evidence="2" id="KW-0732">Signal</keyword>
<dbReference type="Proteomes" id="UP000238762">
    <property type="component" value="Unassembled WGS sequence"/>
</dbReference>
<protein>
    <submittedName>
        <fullName evidence="3">Uncharacterized protein</fullName>
    </submittedName>
</protein>
<dbReference type="AlphaFoldDB" id="A0A2T1BXU8"/>
<feature type="chain" id="PRO_5015431793" evidence="2">
    <location>
        <begin position="24"/>
        <end position="157"/>
    </location>
</feature>
<reference evidence="3 4" key="2">
    <citation type="submission" date="2018-03" db="EMBL/GenBank/DDBJ databases">
        <title>The ancient ancestry and fast evolution of plastids.</title>
        <authorList>
            <person name="Moore K.R."/>
            <person name="Magnabosco C."/>
            <person name="Momper L."/>
            <person name="Gold D.A."/>
            <person name="Bosak T."/>
            <person name="Fournier G.P."/>
        </authorList>
    </citation>
    <scope>NUCLEOTIDE SEQUENCE [LARGE SCALE GENOMIC DNA]</scope>
    <source>
        <strain evidence="3 4">CCAP 1448/3</strain>
    </source>
</reference>
<reference evidence="3 4" key="1">
    <citation type="submission" date="2018-02" db="EMBL/GenBank/DDBJ databases">
        <authorList>
            <person name="Cohen D.B."/>
            <person name="Kent A.D."/>
        </authorList>
    </citation>
    <scope>NUCLEOTIDE SEQUENCE [LARGE SCALE GENOMIC DNA]</scope>
    <source>
        <strain evidence="3 4">CCAP 1448/3</strain>
    </source>
</reference>
<evidence type="ECO:0000313" key="3">
    <source>
        <dbReference type="EMBL" id="PSB00821.1"/>
    </source>
</evidence>
<comment type="caution">
    <text evidence="3">The sequence shown here is derived from an EMBL/GenBank/DDBJ whole genome shotgun (WGS) entry which is preliminary data.</text>
</comment>
<accession>A0A2T1BXU8</accession>
<evidence type="ECO:0000313" key="4">
    <source>
        <dbReference type="Proteomes" id="UP000238762"/>
    </source>
</evidence>
<evidence type="ECO:0000256" key="1">
    <source>
        <dbReference type="SAM" id="MobiDB-lite"/>
    </source>
</evidence>
<evidence type="ECO:0000256" key="2">
    <source>
        <dbReference type="SAM" id="SignalP"/>
    </source>
</evidence>
<dbReference type="RefSeq" id="WP_106291235.1">
    <property type="nucleotide sequence ID" value="NZ_CAWNTC010000195.1"/>
</dbReference>
<keyword evidence="4" id="KW-1185">Reference proteome</keyword>
<gene>
    <name evidence="3" type="ORF">C7B64_21495</name>
</gene>
<dbReference type="EMBL" id="PVWJ01000156">
    <property type="protein sequence ID" value="PSB00821.1"/>
    <property type="molecule type" value="Genomic_DNA"/>
</dbReference>
<name>A0A2T1BXU8_9CYAN</name>
<feature type="signal peptide" evidence="2">
    <location>
        <begin position="1"/>
        <end position="23"/>
    </location>
</feature>
<sequence length="157" mass="17516">MVVKQLTLLATLLLVSLPSVVIAGDVDVQAGNVRITTTESGGVSVDTGRNGVKLDSRANRRANRLEKKRYCPKRLSSRRYRCYYQTKYSSDNSRRPSFYTDTTVLESPTYEGSSRRVRSSSSHSCSGNSTYSHQEITQSHDFGEVYVENSISTSQCN</sequence>
<organism evidence="3 4">
    <name type="scientific">Merismopedia glauca CCAP 1448/3</name>
    <dbReference type="NCBI Taxonomy" id="1296344"/>
    <lineage>
        <taxon>Bacteria</taxon>
        <taxon>Bacillati</taxon>
        <taxon>Cyanobacteriota</taxon>
        <taxon>Cyanophyceae</taxon>
        <taxon>Synechococcales</taxon>
        <taxon>Merismopediaceae</taxon>
        <taxon>Merismopedia</taxon>
    </lineage>
</organism>
<feature type="compositionally biased region" description="Low complexity" evidence="1">
    <location>
        <begin position="119"/>
        <end position="132"/>
    </location>
</feature>